<organism evidence="4 5">
    <name type="scientific">Ajellomyces capsulatus (strain H88)</name>
    <name type="common">Darling's disease fungus</name>
    <name type="synonym">Histoplasma capsulatum</name>
    <dbReference type="NCBI Taxonomy" id="544711"/>
    <lineage>
        <taxon>Eukaryota</taxon>
        <taxon>Fungi</taxon>
        <taxon>Dikarya</taxon>
        <taxon>Ascomycota</taxon>
        <taxon>Pezizomycotina</taxon>
        <taxon>Eurotiomycetes</taxon>
        <taxon>Eurotiomycetidae</taxon>
        <taxon>Onygenales</taxon>
        <taxon>Ajellomycetaceae</taxon>
        <taxon>Histoplasma</taxon>
    </lineage>
</organism>
<evidence type="ECO:0000256" key="1">
    <source>
        <dbReference type="ARBA" id="ARBA00022741"/>
    </source>
</evidence>
<dbReference type="SMART" id="SM00173">
    <property type="entry name" value="RAS"/>
    <property type="match status" value="1"/>
</dbReference>
<dbReference type="InterPro" id="IPR001806">
    <property type="entry name" value="Small_GTPase"/>
</dbReference>
<dbReference type="GO" id="GO:0003924">
    <property type="term" value="F:GTPase activity"/>
    <property type="evidence" value="ECO:0007669"/>
    <property type="project" value="InterPro"/>
</dbReference>
<evidence type="ECO:0000256" key="3">
    <source>
        <dbReference type="SAM" id="MobiDB-lite"/>
    </source>
</evidence>
<dbReference type="VEuPathDB" id="FungiDB:I7I53_04735"/>
<dbReference type="GO" id="GO:0016020">
    <property type="term" value="C:membrane"/>
    <property type="evidence" value="ECO:0007669"/>
    <property type="project" value="InterPro"/>
</dbReference>
<sequence length="324" mass="37327">MAPPFQPKVVRFLVGANSYGRGFYGQFFYNTWVETYDLICDSYRKQMVVDDKVALVEMLEFKYDDARGYLALLDQIFQDSDAIILAFDVTAREELDLIMQNHAIFLEFMRRESTPRTCSIPVGLIDKDASEEICQKTSLQTPLTFTCFPRLPPELQLAILRAALRCPDPVPLPMAHIRGINLNILKVCKFFHEEGSKIFWKENTFMPLKPMTVVADLARVTITQPRAVTTAEGHEFARRLGCKYTELSSKDHEPVMEVVKDLIREHRAWTEVPSVESDSPFPAENTNPIPITQPNKKESHRRNLKRGFYLLVKSFKERASRNFN</sequence>
<gene>
    <name evidence="4" type="ORF">I7I53_04735</name>
</gene>
<dbReference type="Proteomes" id="UP000663419">
    <property type="component" value="Chromosome 5"/>
</dbReference>
<dbReference type="AlphaFoldDB" id="A0A8A1LVR7"/>
<dbReference type="GO" id="GO:0005525">
    <property type="term" value="F:GTP binding"/>
    <property type="evidence" value="ECO:0007669"/>
    <property type="project" value="UniProtKB-KW"/>
</dbReference>
<dbReference type="PROSITE" id="PS51421">
    <property type="entry name" value="RAS"/>
    <property type="match status" value="1"/>
</dbReference>
<dbReference type="SUPFAM" id="SSF52540">
    <property type="entry name" value="P-loop containing nucleoside triphosphate hydrolases"/>
    <property type="match status" value="1"/>
</dbReference>
<dbReference type="PANTHER" id="PTHR24070">
    <property type="entry name" value="RAS, DI-RAS, AND RHEB FAMILY MEMBERS OF SMALL GTPASE SUPERFAMILY"/>
    <property type="match status" value="1"/>
</dbReference>
<proteinExistence type="predicted"/>
<dbReference type="Pfam" id="PF00071">
    <property type="entry name" value="Ras"/>
    <property type="match status" value="1"/>
</dbReference>
<dbReference type="GO" id="GO:0007165">
    <property type="term" value="P:signal transduction"/>
    <property type="evidence" value="ECO:0007669"/>
    <property type="project" value="InterPro"/>
</dbReference>
<protein>
    <submittedName>
        <fullName evidence="4">Uncharacterized protein</fullName>
    </submittedName>
</protein>
<keyword evidence="1" id="KW-0547">Nucleotide-binding</keyword>
<accession>A0A8A1LVR7</accession>
<dbReference type="EMBL" id="CP069106">
    <property type="protein sequence ID" value="QSS56504.1"/>
    <property type="molecule type" value="Genomic_DNA"/>
</dbReference>
<feature type="compositionally biased region" description="Polar residues" evidence="3">
    <location>
        <begin position="284"/>
        <end position="294"/>
    </location>
</feature>
<evidence type="ECO:0000256" key="2">
    <source>
        <dbReference type="ARBA" id="ARBA00023134"/>
    </source>
</evidence>
<dbReference type="Gene3D" id="3.40.50.300">
    <property type="entry name" value="P-loop containing nucleotide triphosphate hydrolases"/>
    <property type="match status" value="2"/>
</dbReference>
<keyword evidence="2" id="KW-0342">GTP-binding</keyword>
<dbReference type="InterPro" id="IPR020849">
    <property type="entry name" value="Small_GTPase_Ras-type"/>
</dbReference>
<dbReference type="InterPro" id="IPR027417">
    <property type="entry name" value="P-loop_NTPase"/>
</dbReference>
<reference evidence="4" key="1">
    <citation type="submission" date="2021-01" db="EMBL/GenBank/DDBJ databases">
        <title>Chromosome-level genome assembly of a human fungal pathogen reveals clustering of transcriptionally co-regulated genes.</title>
        <authorList>
            <person name="Voorhies M."/>
            <person name="Cohen S."/>
            <person name="Shea T.P."/>
            <person name="Petrus S."/>
            <person name="Munoz J.F."/>
            <person name="Poplawski S."/>
            <person name="Goldman W.E."/>
            <person name="Michael T."/>
            <person name="Cuomo C.A."/>
            <person name="Sil A."/>
            <person name="Beyhan S."/>
        </authorList>
    </citation>
    <scope>NUCLEOTIDE SEQUENCE</scope>
    <source>
        <strain evidence="4">H88</strain>
    </source>
</reference>
<name>A0A8A1LVR7_AJEC8</name>
<evidence type="ECO:0000313" key="5">
    <source>
        <dbReference type="Proteomes" id="UP000663419"/>
    </source>
</evidence>
<evidence type="ECO:0000313" key="4">
    <source>
        <dbReference type="EMBL" id="QSS56504.1"/>
    </source>
</evidence>
<feature type="region of interest" description="Disordered" evidence="3">
    <location>
        <begin position="274"/>
        <end position="301"/>
    </location>
</feature>